<organism evidence="2 3">
    <name type="scientific">Pseudomonas triclosanedens</name>
    <dbReference type="NCBI Taxonomy" id="2961893"/>
    <lineage>
        <taxon>Bacteria</taxon>
        <taxon>Pseudomonadati</taxon>
        <taxon>Pseudomonadota</taxon>
        <taxon>Gammaproteobacteria</taxon>
        <taxon>Pseudomonadales</taxon>
        <taxon>Pseudomonadaceae</taxon>
        <taxon>Pseudomonas</taxon>
    </lineage>
</organism>
<dbReference type="Proteomes" id="UP001163624">
    <property type="component" value="Chromosome"/>
</dbReference>
<keyword evidence="2" id="KW-0012">Acyltransferase</keyword>
<proteinExistence type="predicted"/>
<protein>
    <submittedName>
        <fullName evidence="2">GNAT family N-acetyltransferase</fullName>
        <ecNumber evidence="2">2.3.1.-</ecNumber>
    </submittedName>
</protein>
<dbReference type="EMBL" id="CP113432">
    <property type="protein sequence ID" value="WAI51524.1"/>
    <property type="molecule type" value="Genomic_DNA"/>
</dbReference>
<evidence type="ECO:0000313" key="2">
    <source>
        <dbReference type="EMBL" id="WAI51524.1"/>
    </source>
</evidence>
<dbReference type="Pfam" id="PF13480">
    <property type="entry name" value="Acetyltransf_6"/>
    <property type="match status" value="1"/>
</dbReference>
<dbReference type="InterPro" id="IPR016181">
    <property type="entry name" value="Acyl_CoA_acyltransferase"/>
</dbReference>
<keyword evidence="2" id="KW-0808">Transferase</keyword>
<keyword evidence="3" id="KW-1185">Reference proteome</keyword>
<sequence length="312" mass="35094">MKAVRYDASLHRGLWDDAVRAARNGVFLFQRGYMDYHAGRFEDCSLLFVDGDERISAILPANRQDGVLHSHAGLTFGGLLLAPETGQRQVMDIFECLLDSLSALEVAELRYKCVPAIYHVRPCEEDRYALFRFGAERYRCDPSSCLAPADLDLSSRRRRGLGKARKQVLEVRESTDWRGFWSVLRENLASRHDTAPVHSEAEIELLASRFPQAIRLFGCFAGERWLAGSVIYDSGQVAHAQYIASTAQGRESGALDLLFTMLVSDVFARSPWFDFGISSEAQGLRLNEGLIDFKEGFGAHTIVHEFHCLRRG</sequence>
<dbReference type="Gene3D" id="3.40.630.30">
    <property type="match status" value="1"/>
</dbReference>
<dbReference type="GO" id="GO:0016746">
    <property type="term" value="F:acyltransferase activity"/>
    <property type="evidence" value="ECO:0007669"/>
    <property type="project" value="UniProtKB-KW"/>
</dbReference>
<dbReference type="InterPro" id="IPR038740">
    <property type="entry name" value="BioF2-like_GNAT_dom"/>
</dbReference>
<reference evidence="2" key="1">
    <citation type="submission" date="2022-11" db="EMBL/GenBank/DDBJ databases">
        <title>Pseudomonas triclosanedens sp. nov., a triclosan degrader isolated from activated sludge.</title>
        <authorList>
            <person name="Yin Y."/>
            <person name="Lu Z."/>
        </authorList>
    </citation>
    <scope>NUCLEOTIDE SEQUENCE</scope>
    <source>
        <strain evidence="2">ZM23</strain>
    </source>
</reference>
<dbReference type="RefSeq" id="WP_254471982.1">
    <property type="nucleotide sequence ID" value="NZ_CP113432.1"/>
</dbReference>
<accession>A0ABY7A398</accession>
<evidence type="ECO:0000259" key="1">
    <source>
        <dbReference type="Pfam" id="PF13480"/>
    </source>
</evidence>
<evidence type="ECO:0000313" key="3">
    <source>
        <dbReference type="Proteomes" id="UP001163624"/>
    </source>
</evidence>
<gene>
    <name evidence="2" type="ORF">OU419_09845</name>
</gene>
<dbReference type="SUPFAM" id="SSF55729">
    <property type="entry name" value="Acyl-CoA N-acyltransferases (Nat)"/>
    <property type="match status" value="1"/>
</dbReference>
<feature type="domain" description="BioF2-like acetyltransferase" evidence="1">
    <location>
        <begin position="156"/>
        <end position="280"/>
    </location>
</feature>
<dbReference type="EC" id="2.3.1.-" evidence="2"/>
<name>A0ABY7A398_9PSED</name>